<comment type="caution">
    <text evidence="8">The sequence shown here is derived from an EMBL/GenBank/DDBJ whole genome shotgun (WGS) entry which is preliminary data.</text>
</comment>
<dbReference type="PRINTS" id="PR00723">
    <property type="entry name" value="SUBTILISIN"/>
</dbReference>
<dbReference type="Pfam" id="PF00082">
    <property type="entry name" value="Peptidase_S8"/>
    <property type="match status" value="1"/>
</dbReference>
<protein>
    <submittedName>
        <fullName evidence="8">S8 family serine peptidase</fullName>
    </submittedName>
</protein>
<dbReference type="EMBL" id="VKDB01000002">
    <property type="protein sequence ID" value="TSA87537.1"/>
    <property type="molecule type" value="Genomic_DNA"/>
</dbReference>
<feature type="active site" description="Charge relay system" evidence="5">
    <location>
        <position position="211"/>
    </location>
</feature>
<dbReference type="InterPro" id="IPR036852">
    <property type="entry name" value="Peptidase_S8/S53_dom_sf"/>
</dbReference>
<keyword evidence="4 5" id="KW-0720">Serine protease</keyword>
<dbReference type="Proteomes" id="UP000316092">
    <property type="component" value="Unassembled WGS sequence"/>
</dbReference>
<evidence type="ECO:0000313" key="9">
    <source>
        <dbReference type="Proteomes" id="UP000316092"/>
    </source>
</evidence>
<dbReference type="OrthoDB" id="9798386at2"/>
<dbReference type="PROSITE" id="PS00138">
    <property type="entry name" value="SUBTILASE_SER"/>
    <property type="match status" value="1"/>
</dbReference>
<accession>A0A553V4Z1</accession>
<dbReference type="InterPro" id="IPR050131">
    <property type="entry name" value="Peptidase_S8_subtilisin-like"/>
</dbReference>
<feature type="active site" description="Charge relay system" evidence="5">
    <location>
        <position position="382"/>
    </location>
</feature>
<name>A0A553V4Z1_9DEIO</name>
<feature type="chain" id="PRO_5021816473" evidence="6">
    <location>
        <begin position="23"/>
        <end position="520"/>
    </location>
</feature>
<evidence type="ECO:0000256" key="5">
    <source>
        <dbReference type="PROSITE-ProRule" id="PRU01240"/>
    </source>
</evidence>
<dbReference type="AlphaFoldDB" id="A0A553V4Z1"/>
<feature type="domain" description="Peptidase S8/S53" evidence="7">
    <location>
        <begin position="165"/>
        <end position="428"/>
    </location>
</feature>
<dbReference type="RefSeq" id="WP_143719494.1">
    <property type="nucleotide sequence ID" value="NZ_VKDB01000002.1"/>
</dbReference>
<feature type="active site" description="Charge relay system" evidence="5">
    <location>
        <position position="174"/>
    </location>
</feature>
<dbReference type="InterPro" id="IPR015500">
    <property type="entry name" value="Peptidase_S8_subtilisin-rel"/>
</dbReference>
<sequence length="520" mass="53518">MKRASLCLAAALASVCFSRASAGQLSPELLAKLSAHENKPVSVIVRFRFDKNDQGRALFKSLRQQLKQSRAQLGKASGFVDSSMQNGGTELWLYQSIALKLTPLQALTLSSLPIVDEVFENFKVKIPKVQALDTGSLGEASSENPNFDPLQMIGADATRAVGLRGQGVRIGHLDTGVDIFHPELQGKVVAFAEFGPAGKRISSKPHDSAQHGTHTAGLLVGNTLGAAPDAKLISALVLPGGEGTFAQVIAGMQWVLDPDNNADTDDGANVVSLSLGVPSSQDQQAFVLPVQNMLRAGVVPVFAIGNYGPDPQTTASPGNIPNVIGVGAVDQSGSVAPFSSRGPAIWTGAYSGSFIKPDVVAPGVGIRSSFPGKGYGVLSGTSQAAPLVAGAVAVMLGAKPGSSVDDIKQALYSSASNNGQKNNDSGYGLINLPAALAKLGVSVAAPPKAQAPVVGPNGYIFCVPEGQRCTFSGEKQVAFGAAGRYLSGLTSDGFNCTVAEWGSDPVPGAAKACFVQEAKP</sequence>
<dbReference type="PROSITE" id="PS51892">
    <property type="entry name" value="SUBTILASE"/>
    <property type="match status" value="1"/>
</dbReference>
<dbReference type="GO" id="GO:0006508">
    <property type="term" value="P:proteolysis"/>
    <property type="evidence" value="ECO:0007669"/>
    <property type="project" value="UniProtKB-KW"/>
</dbReference>
<dbReference type="GO" id="GO:0004252">
    <property type="term" value="F:serine-type endopeptidase activity"/>
    <property type="evidence" value="ECO:0007669"/>
    <property type="project" value="UniProtKB-UniRule"/>
</dbReference>
<proteinExistence type="inferred from homology"/>
<evidence type="ECO:0000313" key="8">
    <source>
        <dbReference type="EMBL" id="TSA87537.1"/>
    </source>
</evidence>
<dbReference type="SUPFAM" id="SSF52743">
    <property type="entry name" value="Subtilisin-like"/>
    <property type="match status" value="1"/>
</dbReference>
<gene>
    <name evidence="8" type="ORF">FNU79_03390</name>
</gene>
<feature type="signal peptide" evidence="6">
    <location>
        <begin position="1"/>
        <end position="22"/>
    </location>
</feature>
<dbReference type="PANTHER" id="PTHR43806">
    <property type="entry name" value="PEPTIDASE S8"/>
    <property type="match status" value="1"/>
</dbReference>
<evidence type="ECO:0000256" key="6">
    <source>
        <dbReference type="SAM" id="SignalP"/>
    </source>
</evidence>
<evidence type="ECO:0000256" key="4">
    <source>
        <dbReference type="ARBA" id="ARBA00022825"/>
    </source>
</evidence>
<organism evidence="8 9">
    <name type="scientific">Deinococcus detaillensis</name>
    <dbReference type="NCBI Taxonomy" id="2592048"/>
    <lineage>
        <taxon>Bacteria</taxon>
        <taxon>Thermotogati</taxon>
        <taxon>Deinococcota</taxon>
        <taxon>Deinococci</taxon>
        <taxon>Deinococcales</taxon>
        <taxon>Deinococcaceae</taxon>
        <taxon>Deinococcus</taxon>
    </lineage>
</organism>
<evidence type="ECO:0000256" key="3">
    <source>
        <dbReference type="ARBA" id="ARBA00022801"/>
    </source>
</evidence>
<dbReference type="PANTHER" id="PTHR43806:SF11">
    <property type="entry name" value="CEREVISIN-RELATED"/>
    <property type="match status" value="1"/>
</dbReference>
<reference evidence="8 9" key="1">
    <citation type="submission" date="2019-07" db="EMBL/GenBank/DDBJ databases">
        <title>Deinococcus detaillus sp. nov., isolated from humus soil in Antarctica.</title>
        <authorList>
            <person name="Zhang K."/>
        </authorList>
    </citation>
    <scope>NUCLEOTIDE SEQUENCE [LARGE SCALE GENOMIC DNA]</scope>
    <source>
        <strain evidence="8 9">H1</strain>
    </source>
</reference>
<keyword evidence="3 5" id="KW-0378">Hydrolase</keyword>
<evidence type="ECO:0000256" key="1">
    <source>
        <dbReference type="ARBA" id="ARBA00011073"/>
    </source>
</evidence>
<comment type="similarity">
    <text evidence="1 5">Belongs to the peptidase S8 family.</text>
</comment>
<dbReference type="InterPro" id="IPR000209">
    <property type="entry name" value="Peptidase_S8/S53_dom"/>
</dbReference>
<dbReference type="Gene3D" id="3.40.50.200">
    <property type="entry name" value="Peptidase S8/S53 domain"/>
    <property type="match status" value="1"/>
</dbReference>
<keyword evidence="2 5" id="KW-0645">Protease</keyword>
<evidence type="ECO:0000259" key="7">
    <source>
        <dbReference type="Pfam" id="PF00082"/>
    </source>
</evidence>
<dbReference type="InterPro" id="IPR023828">
    <property type="entry name" value="Peptidase_S8_Ser-AS"/>
</dbReference>
<evidence type="ECO:0000256" key="2">
    <source>
        <dbReference type="ARBA" id="ARBA00022670"/>
    </source>
</evidence>
<keyword evidence="9" id="KW-1185">Reference proteome</keyword>
<keyword evidence="6" id="KW-0732">Signal</keyword>